<dbReference type="SMART" id="SM00406">
    <property type="entry name" value="IGv"/>
    <property type="match status" value="1"/>
</dbReference>
<organism evidence="4 5">
    <name type="scientific">Amphilophus citrinellus</name>
    <name type="common">Midas cichlid</name>
    <name type="synonym">Cichlasoma citrinellum</name>
    <dbReference type="NCBI Taxonomy" id="61819"/>
    <lineage>
        <taxon>Eukaryota</taxon>
        <taxon>Metazoa</taxon>
        <taxon>Chordata</taxon>
        <taxon>Craniata</taxon>
        <taxon>Vertebrata</taxon>
        <taxon>Euteleostomi</taxon>
        <taxon>Actinopterygii</taxon>
        <taxon>Neopterygii</taxon>
        <taxon>Teleostei</taxon>
        <taxon>Neoteleostei</taxon>
        <taxon>Acanthomorphata</taxon>
        <taxon>Ovalentaria</taxon>
        <taxon>Cichlomorphae</taxon>
        <taxon>Cichliformes</taxon>
        <taxon>Cichlidae</taxon>
        <taxon>New World cichlids</taxon>
        <taxon>Cichlasomatinae</taxon>
        <taxon>Heroini</taxon>
        <taxon>Amphilophus</taxon>
    </lineage>
</organism>
<dbReference type="GO" id="GO:0007166">
    <property type="term" value="P:cell surface receptor signaling pathway"/>
    <property type="evidence" value="ECO:0007669"/>
    <property type="project" value="TreeGrafter"/>
</dbReference>
<dbReference type="OMA" id="PEIRWNY"/>
<dbReference type="STRING" id="61819.ENSACIP00000001068"/>
<name>A0A3Q0QSF5_AMPCI</name>
<dbReference type="InterPro" id="IPR013783">
    <property type="entry name" value="Ig-like_fold"/>
</dbReference>
<proteinExistence type="predicted"/>
<evidence type="ECO:0000259" key="3">
    <source>
        <dbReference type="PROSITE" id="PS50835"/>
    </source>
</evidence>
<dbReference type="Pfam" id="PF07686">
    <property type="entry name" value="V-set"/>
    <property type="match status" value="1"/>
</dbReference>
<accession>A0A3Q0QSF5</accession>
<dbReference type="PANTHER" id="PTHR23268">
    <property type="entry name" value="T-CELL RECEPTOR BETA CHAIN"/>
    <property type="match status" value="1"/>
</dbReference>
<dbReference type="SMART" id="SM00409">
    <property type="entry name" value="IG"/>
    <property type="match status" value="1"/>
</dbReference>
<dbReference type="GeneTree" id="ENSGT00940000176881"/>
<evidence type="ECO:0000313" key="4">
    <source>
        <dbReference type="Ensembl" id="ENSACIP00000001068.1"/>
    </source>
</evidence>
<dbReference type="PROSITE" id="PS50835">
    <property type="entry name" value="IG_LIKE"/>
    <property type="match status" value="1"/>
</dbReference>
<evidence type="ECO:0000313" key="5">
    <source>
        <dbReference type="Proteomes" id="UP000261340"/>
    </source>
</evidence>
<reference evidence="4" key="2">
    <citation type="submission" date="2025-09" db="UniProtKB">
        <authorList>
            <consortium name="Ensembl"/>
        </authorList>
    </citation>
    <scope>IDENTIFICATION</scope>
</reference>
<dbReference type="InterPro" id="IPR036179">
    <property type="entry name" value="Ig-like_dom_sf"/>
</dbReference>
<keyword evidence="5" id="KW-1185">Reference proteome</keyword>
<protein>
    <recommendedName>
        <fullName evidence="3">Ig-like domain-containing protein</fullName>
    </recommendedName>
</protein>
<evidence type="ECO:0000256" key="2">
    <source>
        <dbReference type="ARBA" id="ARBA00022859"/>
    </source>
</evidence>
<keyword evidence="2" id="KW-0391">Immunity</keyword>
<dbReference type="SUPFAM" id="SSF48726">
    <property type="entry name" value="Immunoglobulin"/>
    <property type="match status" value="1"/>
</dbReference>
<dbReference type="InterPro" id="IPR007110">
    <property type="entry name" value="Ig-like_dom"/>
</dbReference>
<dbReference type="PANTHER" id="PTHR23268:SF102">
    <property type="entry name" value="IMMUNOGLOBULIN V-SET DOMAIN-CONTAINING PROTEIN"/>
    <property type="match status" value="1"/>
</dbReference>
<dbReference type="InterPro" id="IPR003599">
    <property type="entry name" value="Ig_sub"/>
</dbReference>
<dbReference type="Gene3D" id="2.60.40.10">
    <property type="entry name" value="Immunoglobulins"/>
    <property type="match status" value="1"/>
</dbReference>
<dbReference type="GO" id="GO:0005886">
    <property type="term" value="C:plasma membrane"/>
    <property type="evidence" value="ECO:0007669"/>
    <property type="project" value="TreeGrafter"/>
</dbReference>
<dbReference type="Proteomes" id="UP000261340">
    <property type="component" value="Unplaced"/>
</dbReference>
<keyword evidence="1" id="KW-0732">Signal</keyword>
<dbReference type="InterPro" id="IPR050413">
    <property type="entry name" value="TCR_beta_variable"/>
</dbReference>
<dbReference type="Ensembl" id="ENSACIT00000001116.1">
    <property type="protein sequence ID" value="ENSACIP00000001068.1"/>
    <property type="gene ID" value="ENSACIG00000000915.1"/>
</dbReference>
<reference evidence="4" key="1">
    <citation type="submission" date="2025-08" db="UniProtKB">
        <authorList>
            <consortium name="Ensembl"/>
        </authorList>
    </citation>
    <scope>IDENTIFICATION</scope>
</reference>
<dbReference type="InterPro" id="IPR013106">
    <property type="entry name" value="Ig_V-set"/>
</dbReference>
<dbReference type="AlphaFoldDB" id="A0A3Q0QSF5"/>
<sequence>MTITLYFLVTGHSQGVLQYPEIRWNYVKAAEMNCSHNKDKGHNQMYWYIQRPGKTMSLTVFAVYGGKTDYSGARENKYLANGKEIESGTLTVNDLELNDSGVYFCAVSKHSDLNSKETKVFSVAART</sequence>
<dbReference type="GO" id="GO:0002376">
    <property type="term" value="P:immune system process"/>
    <property type="evidence" value="ECO:0007669"/>
    <property type="project" value="UniProtKB-KW"/>
</dbReference>
<feature type="domain" description="Ig-like" evidence="3">
    <location>
        <begin position="32"/>
        <end position="122"/>
    </location>
</feature>
<evidence type="ECO:0000256" key="1">
    <source>
        <dbReference type="ARBA" id="ARBA00022729"/>
    </source>
</evidence>